<dbReference type="OrthoDB" id="9768769at2"/>
<keyword evidence="5" id="KW-0547">Nucleotide-binding</keyword>
<evidence type="ECO:0000256" key="10">
    <source>
        <dbReference type="ARBA" id="ARBA00023118"/>
    </source>
</evidence>
<feature type="domain" description="GGDEF" evidence="12">
    <location>
        <begin position="610"/>
        <end position="754"/>
    </location>
</feature>
<dbReference type="Proteomes" id="UP000198640">
    <property type="component" value="Unassembled WGS sequence"/>
</dbReference>
<dbReference type="STRING" id="44576.SAMN05421881_101421"/>
<keyword evidence="10" id="KW-0051">Antiviral defense</keyword>
<evidence type="ECO:0000256" key="5">
    <source>
        <dbReference type="ARBA" id="ARBA00022741"/>
    </source>
</evidence>
<dbReference type="PANTHER" id="PTHR36528:SF1">
    <property type="entry name" value="CRISPR SYSTEM SINGLE-STRAND-SPECIFIC DEOXYRIBONUCLEASE CAS10_CSM1 (SUBTYPE III-A)"/>
    <property type="match status" value="1"/>
</dbReference>
<dbReference type="GO" id="GO:0016740">
    <property type="term" value="F:transferase activity"/>
    <property type="evidence" value="ECO:0007669"/>
    <property type="project" value="UniProtKB-KW"/>
</dbReference>
<accession>A0A1H3G5B4</accession>
<dbReference type="EMBL" id="FNOY01000014">
    <property type="protein sequence ID" value="SDX98441.1"/>
    <property type="molecule type" value="Genomic_DNA"/>
</dbReference>
<evidence type="ECO:0000256" key="11">
    <source>
        <dbReference type="ARBA" id="ARBA00032922"/>
    </source>
</evidence>
<dbReference type="PANTHER" id="PTHR36528">
    <property type="entry name" value="CRISPR SYSTEM SINGLE-STRAND-SPECIFIC DEOXYRIBONUCLEASE CAS10/CSM1 (SUBTYPE III-A)"/>
    <property type="match status" value="1"/>
</dbReference>
<sequence>MTLFDATSRVALSAYLHDLGKLAERANIDHAGRLDAHKNLYCPWQDNGRYHSHVHAAYTGIAWDELEATGHFPDLRGTCPPFVSIETDANLPDSVVNAASAHHKPDTFLQWVVATADRVASGFERDEFDRTYNHQKERDNHYRARLLTLFEQIGKGEIAEGELNWRYPLKTLSPESLFPGIGCTPTDNAAARAEYHQLWNTLLAGLKQIPRSHRDNLPLWLDHFDALWLTVCHAIPAATAFGVKPEVSLYDHSKTTAALAAALWRWHHEQDKQTVADLRNGWDEEKFLLIQGDFFGIQHFIFAEGGQTNKHAHKLLRGRSFQVSLLAECAALTLLDNLSLPPTSQIINAAGKFLIVAPNTAQTRAAVKHAEHIFNDWCLRQTYGEIGIGLAATPASCNHFVQKRFNDLIKNLFKALDVAKHRRFNLCDAHSPAIFDDFLQRFNNELGACKINGRYPAESDLPGYPISPLAEDQIAIGKALTQRARVLISRDTDSLKSKSLSLDYFGWHIAFVRDPDESGHYGQLARERKLIRCWDFHRPDANGQVFHGLARRFVNTYVPIFDQIDAATADKYGHWQSEADFDAEHPIRTLHHLACEDRQLAENGQWRGEIALATLKGDIDNLGALFEQGLETPTFAKWASLSRQIHLFFTLWLPWFCAHDKDDKGIGRYCNTYTVFAGGDDFFLIGPWHATIELAGEMQQHFKRYVANSGITFSAGISMTQPKVPARHLARSAERALEQSKARQNEAGIPLKDAITLWDQTVGWQEWHTLLTERAGKLAQLLAEAEQHGAKLSTGYLYDLLQLTGKAERARLGRNPEDSLWRSQLVYRTTRFIGDRLRSSGQADASTLRRPLQEAINKEFTLALAEHGGAYRLPLSILLYTRRE</sequence>
<dbReference type="GO" id="GO:0004519">
    <property type="term" value="F:endonuclease activity"/>
    <property type="evidence" value="ECO:0007669"/>
    <property type="project" value="UniProtKB-KW"/>
</dbReference>
<dbReference type="GO" id="GO:0004527">
    <property type="term" value="F:exonuclease activity"/>
    <property type="evidence" value="ECO:0007669"/>
    <property type="project" value="UniProtKB-KW"/>
</dbReference>
<keyword evidence="3" id="KW-0808">Transferase</keyword>
<proteinExistence type="inferred from homology"/>
<keyword evidence="4" id="KW-0540">Nuclease</keyword>
<evidence type="ECO:0000256" key="2">
    <source>
        <dbReference type="ARBA" id="ARBA00014333"/>
    </source>
</evidence>
<dbReference type="InterPro" id="IPR041062">
    <property type="entry name" value="Csm1_B"/>
</dbReference>
<gene>
    <name evidence="13" type="ORF">SAMN05421881_101421</name>
</gene>
<keyword evidence="9" id="KW-0067">ATP-binding</keyword>
<dbReference type="GO" id="GO:0005524">
    <property type="term" value="F:ATP binding"/>
    <property type="evidence" value="ECO:0007669"/>
    <property type="project" value="UniProtKB-KW"/>
</dbReference>
<organism evidence="13 14">
    <name type="scientific">Nitrosomonas halophila</name>
    <dbReference type="NCBI Taxonomy" id="44576"/>
    <lineage>
        <taxon>Bacteria</taxon>
        <taxon>Pseudomonadati</taxon>
        <taxon>Pseudomonadota</taxon>
        <taxon>Betaproteobacteria</taxon>
        <taxon>Nitrosomonadales</taxon>
        <taxon>Nitrosomonadaceae</taxon>
        <taxon>Nitrosomonas</taxon>
    </lineage>
</organism>
<reference evidence="13 14" key="1">
    <citation type="submission" date="2016-10" db="EMBL/GenBank/DDBJ databases">
        <authorList>
            <person name="de Groot N.N."/>
        </authorList>
    </citation>
    <scope>NUCLEOTIDE SEQUENCE [LARGE SCALE GENOMIC DNA]</scope>
    <source>
        <strain evidence="13 14">Nm1</strain>
    </source>
</reference>
<dbReference type="InterPro" id="IPR013408">
    <property type="entry name" value="Cas10/Csm1"/>
</dbReference>
<dbReference type="GO" id="GO:0051607">
    <property type="term" value="P:defense response to virus"/>
    <property type="evidence" value="ECO:0007669"/>
    <property type="project" value="UniProtKB-KW"/>
</dbReference>
<keyword evidence="8" id="KW-0269">Exonuclease</keyword>
<dbReference type="NCBIfam" id="TIGR02578">
    <property type="entry name" value="cas_TM1811_Csm1"/>
    <property type="match status" value="1"/>
</dbReference>
<dbReference type="RefSeq" id="WP_090412872.1">
    <property type="nucleotide sequence ID" value="NZ_FNOY01000014.1"/>
</dbReference>
<evidence type="ECO:0000256" key="6">
    <source>
        <dbReference type="ARBA" id="ARBA00022759"/>
    </source>
</evidence>
<keyword evidence="14" id="KW-1185">Reference proteome</keyword>
<protein>
    <recommendedName>
        <fullName evidence="2">CRISPR system single-strand-specific deoxyribonuclease Cas10/Csm1 (subtype III-A)</fullName>
    </recommendedName>
    <alternativeName>
        <fullName evidence="11">Cyclic oligoadenylate synthase</fullName>
    </alternativeName>
</protein>
<evidence type="ECO:0000256" key="1">
    <source>
        <dbReference type="ARBA" id="ARBA00005700"/>
    </source>
</evidence>
<comment type="similarity">
    <text evidence="1">Belongs to the CRISPR-associated Cas10/Csm1 family.</text>
</comment>
<dbReference type="InterPro" id="IPR052117">
    <property type="entry name" value="Cas10/Csm1_subtype-III-A"/>
</dbReference>
<dbReference type="PROSITE" id="PS50887">
    <property type="entry name" value="GGDEF"/>
    <property type="match status" value="1"/>
</dbReference>
<keyword evidence="7" id="KW-0378">Hydrolase</keyword>
<evidence type="ECO:0000313" key="13">
    <source>
        <dbReference type="EMBL" id="SDX98441.1"/>
    </source>
</evidence>
<evidence type="ECO:0000256" key="9">
    <source>
        <dbReference type="ARBA" id="ARBA00022840"/>
    </source>
</evidence>
<name>A0A1H3G5B4_9PROT</name>
<evidence type="ECO:0000313" key="14">
    <source>
        <dbReference type="Proteomes" id="UP000198640"/>
    </source>
</evidence>
<keyword evidence="6" id="KW-0255">Endonuclease</keyword>
<dbReference type="InterPro" id="IPR054767">
    <property type="entry name" value="Cas10-Cmr2_palm2"/>
</dbReference>
<evidence type="ECO:0000259" key="12">
    <source>
        <dbReference type="PROSITE" id="PS50887"/>
    </source>
</evidence>
<dbReference type="Gene3D" id="3.30.70.270">
    <property type="match status" value="1"/>
</dbReference>
<evidence type="ECO:0000256" key="7">
    <source>
        <dbReference type="ARBA" id="ARBA00022801"/>
    </source>
</evidence>
<dbReference type="InterPro" id="IPR000160">
    <property type="entry name" value="GGDEF_dom"/>
</dbReference>
<dbReference type="Pfam" id="PF18211">
    <property type="entry name" value="Csm1_B"/>
    <property type="match status" value="1"/>
</dbReference>
<evidence type="ECO:0000256" key="4">
    <source>
        <dbReference type="ARBA" id="ARBA00022722"/>
    </source>
</evidence>
<dbReference type="AlphaFoldDB" id="A0A1H3G5B4"/>
<evidence type="ECO:0000256" key="8">
    <source>
        <dbReference type="ARBA" id="ARBA00022839"/>
    </source>
</evidence>
<evidence type="ECO:0000256" key="3">
    <source>
        <dbReference type="ARBA" id="ARBA00022679"/>
    </source>
</evidence>
<dbReference type="InterPro" id="IPR043128">
    <property type="entry name" value="Rev_trsase/Diguanyl_cyclase"/>
</dbReference>
<dbReference type="Pfam" id="PF22335">
    <property type="entry name" value="Cas10-Cmr2_palm2"/>
    <property type="match status" value="1"/>
</dbReference>